<feature type="non-terminal residue" evidence="1">
    <location>
        <position position="204"/>
    </location>
</feature>
<dbReference type="InterPro" id="IPR036691">
    <property type="entry name" value="Endo/exonu/phosph_ase_sf"/>
</dbReference>
<dbReference type="Proteomes" id="UP000789572">
    <property type="component" value="Unassembled WGS sequence"/>
</dbReference>
<organism evidence="1 2">
    <name type="scientific">Paraglomus occultum</name>
    <dbReference type="NCBI Taxonomy" id="144539"/>
    <lineage>
        <taxon>Eukaryota</taxon>
        <taxon>Fungi</taxon>
        <taxon>Fungi incertae sedis</taxon>
        <taxon>Mucoromycota</taxon>
        <taxon>Glomeromycotina</taxon>
        <taxon>Glomeromycetes</taxon>
        <taxon>Paraglomerales</taxon>
        <taxon>Paraglomeraceae</taxon>
        <taxon>Paraglomus</taxon>
    </lineage>
</organism>
<gene>
    <name evidence="1" type="ORF">POCULU_LOCUS11066</name>
</gene>
<keyword evidence="2" id="KW-1185">Reference proteome</keyword>
<sequence>SEKQDPLLKWLMRQELCDTYRTINPESKEFSWSSRDSSSRIDQIWITEDLSYGLYDAEIQEMDICTNSDHNVVLAKLDLKHLIATWSSADLKRLGQQRTIYLYDKATKEDWENYKAELDQQLKKKINIQDLKNVSYNLNNASVPTNTKNRLDNWWNIICNGIQSAARKSLPKKKILNTVANKKKQTKKTKLTKVLTQLGRWIRI</sequence>
<reference evidence="1" key="1">
    <citation type="submission" date="2021-06" db="EMBL/GenBank/DDBJ databases">
        <authorList>
            <person name="Kallberg Y."/>
            <person name="Tangrot J."/>
            <person name="Rosling A."/>
        </authorList>
    </citation>
    <scope>NUCLEOTIDE SEQUENCE</scope>
    <source>
        <strain evidence="1">IA702</strain>
    </source>
</reference>
<dbReference type="EMBL" id="CAJVPJ010007002">
    <property type="protein sequence ID" value="CAG8672809.1"/>
    <property type="molecule type" value="Genomic_DNA"/>
</dbReference>
<dbReference type="Gene3D" id="3.60.10.10">
    <property type="entry name" value="Endonuclease/exonuclease/phosphatase"/>
    <property type="match status" value="1"/>
</dbReference>
<dbReference type="SUPFAM" id="SSF56219">
    <property type="entry name" value="DNase I-like"/>
    <property type="match status" value="1"/>
</dbReference>
<accession>A0A9N9ECC5</accession>
<name>A0A9N9ECC5_9GLOM</name>
<feature type="non-terminal residue" evidence="1">
    <location>
        <position position="1"/>
    </location>
</feature>
<proteinExistence type="predicted"/>
<evidence type="ECO:0000313" key="2">
    <source>
        <dbReference type="Proteomes" id="UP000789572"/>
    </source>
</evidence>
<evidence type="ECO:0000313" key="1">
    <source>
        <dbReference type="EMBL" id="CAG8672809.1"/>
    </source>
</evidence>
<comment type="caution">
    <text evidence="1">The sequence shown here is derived from an EMBL/GenBank/DDBJ whole genome shotgun (WGS) entry which is preliminary data.</text>
</comment>
<dbReference type="AlphaFoldDB" id="A0A9N9ECC5"/>
<protein>
    <submittedName>
        <fullName evidence="1">156_t:CDS:1</fullName>
    </submittedName>
</protein>